<sequence length="297" mass="33660">MKALNLALFLLIFISSGAYSQSSFTSNPDSAVFLTKDIDNFWKAFDAFARDTTTNPFGKSYLAVGSKGVQGFTPNRIQSAENLLATVKRRRADYEKVRPNTLRVREKEKQCRSTFYALKYWYPEAVFPPVYFVVGAYNSGGTLNKDGLFIGAEMQSDVNNIPYMVAHELIHFQQKNLAQNPSLLQQSLMEGSADFLGELISGGNINGAANAYGKAHEERLCREFVARMDGKDYKDWLYIVSGKDDRPTDLGYWMGYQITAAYFNKAADKRQAIKEILDVKDHKAFLKQSGYLEKYWQ</sequence>
<evidence type="ECO:0000256" key="1">
    <source>
        <dbReference type="SAM" id="SignalP"/>
    </source>
</evidence>
<dbReference type="InterPro" id="IPR018728">
    <property type="entry name" value="DUF2268"/>
</dbReference>
<name>A0A6J4I2R3_9SPHI</name>
<feature type="signal peptide" evidence="1">
    <location>
        <begin position="1"/>
        <end position="20"/>
    </location>
</feature>
<dbReference type="AlphaFoldDB" id="A0A6J4I2R3"/>
<keyword evidence="1" id="KW-0732">Signal</keyword>
<evidence type="ECO:0000313" key="3">
    <source>
        <dbReference type="EMBL" id="CAA9238539.1"/>
    </source>
</evidence>
<dbReference type="EMBL" id="CADCTQ010000122">
    <property type="protein sequence ID" value="CAA9238539.1"/>
    <property type="molecule type" value="Genomic_DNA"/>
</dbReference>
<gene>
    <name evidence="3" type="ORF">AVDCRST_MAG56-1298</name>
</gene>
<organism evidence="3">
    <name type="scientific">uncultured Cytophagales bacterium</name>
    <dbReference type="NCBI Taxonomy" id="158755"/>
    <lineage>
        <taxon>Bacteria</taxon>
        <taxon>Pseudomonadati</taxon>
        <taxon>Bacteroidota</taxon>
        <taxon>Sphingobacteriia</taxon>
        <taxon>Sphingobacteriales</taxon>
        <taxon>environmental samples</taxon>
    </lineage>
</organism>
<dbReference type="Pfam" id="PF10026">
    <property type="entry name" value="DUF2268"/>
    <property type="match status" value="1"/>
</dbReference>
<feature type="domain" description="DUF2268" evidence="2">
    <location>
        <begin position="144"/>
        <end position="268"/>
    </location>
</feature>
<protein>
    <submittedName>
        <fullName evidence="3">Membrane-bound lytic murein transglycosylase</fullName>
    </submittedName>
</protein>
<proteinExistence type="predicted"/>
<evidence type="ECO:0000259" key="2">
    <source>
        <dbReference type="Pfam" id="PF10026"/>
    </source>
</evidence>
<reference evidence="3" key="1">
    <citation type="submission" date="2020-02" db="EMBL/GenBank/DDBJ databases">
        <authorList>
            <person name="Meier V. D."/>
        </authorList>
    </citation>
    <scope>NUCLEOTIDE SEQUENCE</scope>
    <source>
        <strain evidence="3">AVDCRST_MAG56</strain>
    </source>
</reference>
<accession>A0A6J4I2R3</accession>
<feature type="chain" id="PRO_5026968556" evidence="1">
    <location>
        <begin position="21"/>
        <end position="297"/>
    </location>
</feature>